<dbReference type="Gene3D" id="3.20.20.140">
    <property type="entry name" value="Metal-dependent hydrolases"/>
    <property type="match status" value="1"/>
</dbReference>
<reference evidence="3" key="1">
    <citation type="journal article" date="2014" name="Int. J. Syst. Evol. Microbiol.">
        <title>Complete genome sequence of Corynebacterium casei LMG S-19264T (=DSM 44701T), isolated from a smear-ripened cheese.</title>
        <authorList>
            <consortium name="US DOE Joint Genome Institute (JGI-PGF)"/>
            <person name="Walter F."/>
            <person name="Albersmeier A."/>
            <person name="Kalinowski J."/>
            <person name="Ruckert C."/>
        </authorList>
    </citation>
    <scope>NUCLEOTIDE SEQUENCE</scope>
    <source>
        <strain evidence="3">VKM B-2484</strain>
    </source>
</reference>
<organism evidence="3 4">
    <name type="scientific">Ancylobacter dichloromethanicus</name>
    <dbReference type="NCBI Taxonomy" id="518825"/>
    <lineage>
        <taxon>Bacteria</taxon>
        <taxon>Pseudomonadati</taxon>
        <taxon>Pseudomonadota</taxon>
        <taxon>Alphaproteobacteria</taxon>
        <taxon>Hyphomicrobiales</taxon>
        <taxon>Xanthobacteraceae</taxon>
        <taxon>Ancylobacter</taxon>
    </lineage>
</organism>
<dbReference type="Proteomes" id="UP001143370">
    <property type="component" value="Unassembled WGS sequence"/>
</dbReference>
<evidence type="ECO:0000313" key="4">
    <source>
        <dbReference type="Proteomes" id="UP001143370"/>
    </source>
</evidence>
<evidence type="ECO:0000259" key="2">
    <source>
        <dbReference type="Pfam" id="PF04909"/>
    </source>
</evidence>
<dbReference type="Pfam" id="PF04909">
    <property type="entry name" value="Amidohydro_2"/>
    <property type="match status" value="1"/>
</dbReference>
<dbReference type="GO" id="GO:0016787">
    <property type="term" value="F:hydrolase activity"/>
    <property type="evidence" value="ECO:0007669"/>
    <property type="project" value="InterPro"/>
</dbReference>
<dbReference type="GO" id="GO:0019748">
    <property type="term" value="P:secondary metabolic process"/>
    <property type="evidence" value="ECO:0007669"/>
    <property type="project" value="TreeGrafter"/>
</dbReference>
<dbReference type="InterPro" id="IPR006680">
    <property type="entry name" value="Amidohydro-rel"/>
</dbReference>
<name>A0A9W6JB22_9HYPH</name>
<dbReference type="PANTHER" id="PTHR21240">
    <property type="entry name" value="2-AMINO-3-CARBOXYLMUCONATE-6-SEMIALDEHYDE DECARBOXYLASE"/>
    <property type="match status" value="1"/>
</dbReference>
<dbReference type="InterPro" id="IPR032466">
    <property type="entry name" value="Metal_Hydrolase"/>
</dbReference>
<dbReference type="GO" id="GO:0016831">
    <property type="term" value="F:carboxy-lyase activity"/>
    <property type="evidence" value="ECO:0007669"/>
    <property type="project" value="InterPro"/>
</dbReference>
<feature type="domain" description="Amidohydrolase-related" evidence="2">
    <location>
        <begin position="7"/>
        <end position="331"/>
    </location>
</feature>
<dbReference type="GO" id="GO:0005737">
    <property type="term" value="C:cytoplasm"/>
    <property type="evidence" value="ECO:0007669"/>
    <property type="project" value="TreeGrafter"/>
</dbReference>
<dbReference type="AlphaFoldDB" id="A0A9W6JB22"/>
<proteinExistence type="predicted"/>
<sequence length="344" mass="37527">MSAPLVIDVHAHVLTEEMMRLMRNEAPDIGPTLSEVDAEGGVLKVGEIVQRPFPRGGWDLDRRIADLDFAGIDMQVLSVCPQTFLYDRDAALTGALAAIQNEAIAGLVRHRPKRFLGIGTVALQDPRRAADELRRAVLELGLGGIQIGSHVEGKNLDDPALEPLWATAAELDAFILVHPQKAAAGNRTGAFYLKNLIGNPLETTIAATSLVFAGVLERYPDLRICFVHGGGFLPYQTGRMIHGWKERPECRLHLKESPEVSIRRLYFDTLTHYGPALRYLTDTFGHDRVLLGSDYPFDMGTLECVRQVRAAGLPDVERDAILGGTAAGFFGVGGRAPSARHAHA</sequence>
<comment type="caution">
    <text evidence="3">The sequence shown here is derived from an EMBL/GenBank/DDBJ whole genome shotgun (WGS) entry which is preliminary data.</text>
</comment>
<dbReference type="RefSeq" id="WP_213368511.1">
    <property type="nucleotide sequence ID" value="NZ_BSFJ01000035.1"/>
</dbReference>
<evidence type="ECO:0000313" key="3">
    <source>
        <dbReference type="EMBL" id="GLK74012.1"/>
    </source>
</evidence>
<dbReference type="InterPro" id="IPR032465">
    <property type="entry name" value="ACMSD"/>
</dbReference>
<dbReference type="EMBL" id="BSFJ01000035">
    <property type="protein sequence ID" value="GLK74012.1"/>
    <property type="molecule type" value="Genomic_DNA"/>
</dbReference>
<reference evidence="3" key="2">
    <citation type="submission" date="2023-01" db="EMBL/GenBank/DDBJ databases">
        <authorList>
            <person name="Sun Q."/>
            <person name="Evtushenko L."/>
        </authorList>
    </citation>
    <scope>NUCLEOTIDE SEQUENCE</scope>
    <source>
        <strain evidence="3">VKM B-2484</strain>
    </source>
</reference>
<keyword evidence="1" id="KW-0456">Lyase</keyword>
<dbReference type="SUPFAM" id="SSF51556">
    <property type="entry name" value="Metallo-dependent hydrolases"/>
    <property type="match status" value="1"/>
</dbReference>
<protein>
    <submittedName>
        <fullName evidence="3">Amidohydrolase</fullName>
    </submittedName>
</protein>
<accession>A0A9W6JB22</accession>
<evidence type="ECO:0000256" key="1">
    <source>
        <dbReference type="ARBA" id="ARBA00023239"/>
    </source>
</evidence>
<gene>
    <name evidence="3" type="ORF">GCM10017643_41300</name>
</gene>
<keyword evidence="4" id="KW-1185">Reference proteome</keyword>
<dbReference type="PANTHER" id="PTHR21240:SF28">
    <property type="entry name" value="ISO-OROTATE DECARBOXYLASE (EUROFUNG)"/>
    <property type="match status" value="1"/>
</dbReference>